<dbReference type="InterPro" id="IPR058210">
    <property type="entry name" value="SACS/Nov_dom"/>
</dbReference>
<dbReference type="Pfam" id="PF25794">
    <property type="entry name" value="SACS"/>
    <property type="match status" value="1"/>
</dbReference>
<dbReference type="RefSeq" id="XP_027124853.1">
    <property type="nucleotide sequence ID" value="XM_027269052.1"/>
</dbReference>
<dbReference type="Gene3D" id="3.30.565.10">
    <property type="entry name" value="Histidine kinase-like ATPase, C-terminal domain"/>
    <property type="match status" value="1"/>
</dbReference>
<evidence type="ECO:0000313" key="4">
    <source>
        <dbReference type="RefSeq" id="XP_027124853.1"/>
    </source>
</evidence>
<dbReference type="RefSeq" id="XP_027124852.1">
    <property type="nucleotide sequence ID" value="XM_027269051.1"/>
</dbReference>
<name>A0A6P6XAP5_COFAR</name>
<dbReference type="InterPro" id="IPR036890">
    <property type="entry name" value="HATPase_C_sf"/>
</dbReference>
<gene>
    <name evidence="3 4 5" type="primary">LOC113741522</name>
</gene>
<reference evidence="2" key="1">
    <citation type="journal article" date="2025" name="Foods">
        <title>Unveiling the Microbial Signatures of Arabica Coffee Cherries: Insights into Ripeness Specific Diversity, Functional Traits, and Implications for Quality and Safety.</title>
        <authorList>
            <consortium name="RefSeq"/>
            <person name="Tenea G.N."/>
            <person name="Cifuentes V."/>
            <person name="Reyes P."/>
            <person name="Cevallos-Vallejos M."/>
        </authorList>
    </citation>
    <scope>NUCLEOTIDE SEQUENCE [LARGE SCALE GENOMIC DNA]</scope>
</reference>
<dbReference type="SUPFAM" id="SSF55874">
    <property type="entry name" value="ATPase domain of HSP90 chaperone/DNA topoisomerase II/histidine kinase"/>
    <property type="match status" value="1"/>
</dbReference>
<accession>A0A6P6XAP5</accession>
<dbReference type="NCBIfam" id="NF047352">
    <property type="entry name" value="P_loop_sacsin"/>
    <property type="match status" value="1"/>
</dbReference>
<dbReference type="OrthoDB" id="1262810at2759"/>
<proteinExistence type="predicted"/>
<evidence type="ECO:0000313" key="5">
    <source>
        <dbReference type="RefSeq" id="XP_071903593.1"/>
    </source>
</evidence>
<dbReference type="InterPro" id="IPR052957">
    <property type="entry name" value="Auxin_embryo_med"/>
</dbReference>
<reference evidence="3 4" key="2">
    <citation type="submission" date="2025-04" db="UniProtKB">
        <authorList>
            <consortium name="RefSeq"/>
        </authorList>
    </citation>
    <scope>IDENTIFICATION</scope>
    <source>
        <tissue evidence="3 4">Leaves</tissue>
    </source>
</reference>
<keyword evidence="2" id="KW-1185">Reference proteome</keyword>
<dbReference type="PANTHER" id="PTHR32387:SF3">
    <property type="entry name" value="ATP_DNA BINDING PROTEIN"/>
    <property type="match status" value="1"/>
</dbReference>
<evidence type="ECO:0000259" key="1">
    <source>
        <dbReference type="Pfam" id="PF25794"/>
    </source>
</evidence>
<protein>
    <submittedName>
        <fullName evidence="3 4">Uncharacterized protein LOC113741522</fullName>
    </submittedName>
</protein>
<organism evidence="2 4">
    <name type="scientific">Coffea arabica</name>
    <name type="common">Arabian coffee</name>
    <dbReference type="NCBI Taxonomy" id="13443"/>
    <lineage>
        <taxon>Eukaryota</taxon>
        <taxon>Viridiplantae</taxon>
        <taxon>Streptophyta</taxon>
        <taxon>Embryophyta</taxon>
        <taxon>Tracheophyta</taxon>
        <taxon>Spermatophyta</taxon>
        <taxon>Magnoliopsida</taxon>
        <taxon>eudicotyledons</taxon>
        <taxon>Gunneridae</taxon>
        <taxon>Pentapetalae</taxon>
        <taxon>asterids</taxon>
        <taxon>lamiids</taxon>
        <taxon>Gentianales</taxon>
        <taxon>Rubiaceae</taxon>
        <taxon>Ixoroideae</taxon>
        <taxon>Gardenieae complex</taxon>
        <taxon>Bertiereae - Coffeeae clade</taxon>
        <taxon>Coffeeae</taxon>
        <taxon>Coffea</taxon>
    </lineage>
</organism>
<evidence type="ECO:0000313" key="3">
    <source>
        <dbReference type="RefSeq" id="XP_027124852.1"/>
    </source>
</evidence>
<feature type="domain" description="Sacsin/Nov" evidence="1">
    <location>
        <begin position="29"/>
        <end position="148"/>
    </location>
</feature>
<dbReference type="PANTHER" id="PTHR32387">
    <property type="entry name" value="WU:FJ29H11"/>
    <property type="match status" value="1"/>
</dbReference>
<dbReference type="GeneID" id="113741522"/>
<dbReference type="Proteomes" id="UP001652660">
    <property type="component" value="Chromosome 4e"/>
</dbReference>
<sequence length="1710" mass="194104">MASRTPREHIEEIRRTKFSIGGEPNPLTEDLHQAVKNLSAELYAKDIHFLMELIQNAEDNVYEEGVEPSLEFVITSKDITATGASATLLIFNNEKGFSPKNIESICSVGRSTKKGNRKSGYIGEKGIGFKSVFLITAQPYIFSNGYQIRFSEDPCVHCNVGYVVPEWVDENPSLPVLRQIYGSPTNLPTTVIVLPLKPDKVEPVKRQLSSIHPEVLLFLSKIKKLSVREDNKDPTRNTVSAISISSETDFVTRKNIDAQSYMLHLSAAEKGDAVAECSYYIWKQRFPVIEECRVERRMDVDDLVIMLALPIGERIHRGTSSPGIYAFLPTEMVTNFPFIIQADFVLSSSRESIRLDNAWNQGILNCVPSAFVNAFTSLVKSSENAPVSSLPPMFRFLPVNASPFTNLNSVRASIQKKLMDENIIPCELYSEQKIFQKPGEVSRLMPAFWELLRKGKKQGVSLSNISTHGRHILCSSFDEKKYDEVLTFLGLKYVDDEWYAKCIGSSNFVSGVSENLYLDFLLFLAENWGSFASTSFTNIPLLKYVRGDGVVCLCSINYSLGHPSMLLLSSESRHISWLIDWSKEFRCAGNQFFLPKSMQDLIWSYCMGKTILDWLVNQVKVGSVNVNDYASLLSKSLNGNPNSVVIYAHFLYHSLARNFLSKGEVDRLCFSMPLVDNYGQVTTGIGSILVPAKGSRWLQLIGSNPWRKEGYIELGEEYLHPGYHAGLYSSEKEFAEFLNVHLGASDIPDIPPPDAAIPSVYSMLTKQNAFLLLDWVHTLQRKQINIPAEFLTSMKEGNWVRVSLGGSAGCGPPSQSFLLSASSASNLQNAPILVDIPIIDQKFYGDRINNYVGELRILGVKFEFQEACQYIGNHLMSRVAASNLTRAEVLSILKFIEFLGDRMLPVDNFFASIKGKRWLRTSQGYKKPEESVLFNEDWKAASKTSNIPFLDQDFYGKEILSFKPELKLLGVVCCFNKCYMDVYIDNFKAPAAWNSLSAEAFLFILECLGMWNSSEKLVAALKHNKCLKTNMGFKSPAECYLFDPQWGFLLQVFNSFPIIDETFYRSRISSFKMELNMIGVHVQFEEAAGAFAKFFKQQASLRSISKDTVLSLLSCYRKLNAPGVLFPSDVKKCFNEEKWLRTKHGDYRSPKDCILYGTDWEPISEIAVLPFIDDLGYHSRKAIHKYKFELQELGVVVELRNGAKFVTAGLRLPDDPSSITPAAAYSLLECLKNLQREPNERVLDAFACKVDERWLKTTAGYRYSKECLLFGSKWKSILQQEDGPFIDENFYGSNIASYKKQLCALGVITDINSGCPLMANFLDFHTEFKAITRIYEYLYRFDWKPSDEGSKRIWIPSDNSTGEWVSPEKCVLHDTLGLFGSQLYVLEKHYQKDILSFFSSAFGVKANPSLDDYCKLWKIWVDSNRELSNADCCAFWGFVIKHWNSRTKELLSEELSKIPVFTGSDSTLLFDKHEVFIADDLFLKDHFGQLSSCPLFVWFPQPSLQYLPRGKLLEIYAQIGVRTLSESVEKKLLSLHGFHFKQVNPKEIFIGRGLSKLILGFLASPSLGLEAEKRHEALKCLLNITVLVTPEPINVGYKLLLSSGEFLYVEASRMIRWEREDSKFFLQKFDKSGSRRKMLEYATHFAEVLSEGIFQGFWEKEDHIYQLAELIKLGFMMEFDEAAIDFLMKTKNLEIFLEDEEFLSSAFSRH</sequence>
<dbReference type="RefSeq" id="XP_071903593.1">
    <property type="nucleotide sequence ID" value="XM_072047492.1"/>
</dbReference>
<evidence type="ECO:0000313" key="2">
    <source>
        <dbReference type="Proteomes" id="UP001652660"/>
    </source>
</evidence>